<dbReference type="Gene3D" id="3.90.1310.10">
    <property type="entry name" value="Penicillin-binding protein 2a (Domain 2)"/>
    <property type="match status" value="1"/>
</dbReference>
<gene>
    <name evidence="8" type="ORF">S03H2_45236</name>
</gene>
<dbReference type="InterPro" id="IPR036138">
    <property type="entry name" value="PBP_dimer_sf"/>
</dbReference>
<proteinExistence type="predicted"/>
<dbReference type="InterPro" id="IPR050515">
    <property type="entry name" value="Beta-lactam/transpept"/>
</dbReference>
<keyword evidence="4" id="KW-0378">Hydrolase</keyword>
<dbReference type="Pfam" id="PF03717">
    <property type="entry name" value="PBP_dimer"/>
    <property type="match status" value="1"/>
</dbReference>
<evidence type="ECO:0000256" key="6">
    <source>
        <dbReference type="SAM" id="Phobius"/>
    </source>
</evidence>
<keyword evidence="3" id="KW-0732">Signal</keyword>
<feature type="domain" description="Penicillin-binding protein dimerisation" evidence="7">
    <location>
        <begin position="74"/>
        <end position="199"/>
    </location>
</feature>
<name>X1IJG2_9ZZZZ</name>
<evidence type="ECO:0000256" key="3">
    <source>
        <dbReference type="ARBA" id="ARBA00022729"/>
    </source>
</evidence>
<evidence type="ECO:0000256" key="4">
    <source>
        <dbReference type="ARBA" id="ARBA00022801"/>
    </source>
</evidence>
<comment type="caution">
    <text evidence="8">The sequence shown here is derived from an EMBL/GenBank/DDBJ whole genome shotgun (WGS) entry which is preliminary data.</text>
</comment>
<dbReference type="GO" id="GO:0008800">
    <property type="term" value="F:beta-lactamase activity"/>
    <property type="evidence" value="ECO:0007669"/>
    <property type="project" value="UniProtKB-EC"/>
</dbReference>
<dbReference type="GO" id="GO:0071555">
    <property type="term" value="P:cell wall organization"/>
    <property type="evidence" value="ECO:0007669"/>
    <property type="project" value="TreeGrafter"/>
</dbReference>
<keyword evidence="6" id="KW-0812">Transmembrane</keyword>
<evidence type="ECO:0000313" key="8">
    <source>
        <dbReference type="EMBL" id="GAH69400.1"/>
    </source>
</evidence>
<evidence type="ECO:0000256" key="1">
    <source>
        <dbReference type="ARBA" id="ARBA00001526"/>
    </source>
</evidence>
<dbReference type="PANTHER" id="PTHR30627:SF6">
    <property type="entry name" value="BETA-LACTAMASE YBXI-RELATED"/>
    <property type="match status" value="1"/>
</dbReference>
<dbReference type="GO" id="GO:0046677">
    <property type="term" value="P:response to antibiotic"/>
    <property type="evidence" value="ECO:0007669"/>
    <property type="project" value="UniProtKB-KW"/>
</dbReference>
<keyword evidence="5" id="KW-0046">Antibiotic resistance</keyword>
<sequence>MSNNPLNLEDILTDRATEDDLLEVPLTVRVFQIFFSVALIGIFIIVVQVVNIGFIDHTLYKKSALANITHAKSEPAPRGIIKDRFGNPLVRNEPAFRAFLSLRGFPKSSEERYAVLGKLSEILEKERSELVAVIEGHDWRLGRLLLSDNLSHNTLVALTSQEIPGLEIEPGFSRVHVAQFAFSHVLGYTGLVTESDLKDTDPFCFGR</sequence>
<comment type="catalytic activity">
    <reaction evidence="1">
        <text>a beta-lactam + H2O = a substituted beta-amino acid</text>
        <dbReference type="Rhea" id="RHEA:20401"/>
        <dbReference type="ChEBI" id="CHEBI:15377"/>
        <dbReference type="ChEBI" id="CHEBI:35627"/>
        <dbReference type="ChEBI" id="CHEBI:140347"/>
        <dbReference type="EC" id="3.5.2.6"/>
    </reaction>
</comment>
<dbReference type="EC" id="3.5.2.6" evidence="2"/>
<keyword evidence="6" id="KW-1133">Transmembrane helix</keyword>
<dbReference type="AlphaFoldDB" id="X1IJG2"/>
<dbReference type="SUPFAM" id="SSF56519">
    <property type="entry name" value="Penicillin binding protein dimerisation domain"/>
    <property type="match status" value="1"/>
</dbReference>
<protein>
    <recommendedName>
        <fullName evidence="2">beta-lactamase</fullName>
        <ecNumber evidence="2">3.5.2.6</ecNumber>
    </recommendedName>
</protein>
<dbReference type="GO" id="GO:0008658">
    <property type="term" value="F:penicillin binding"/>
    <property type="evidence" value="ECO:0007669"/>
    <property type="project" value="InterPro"/>
</dbReference>
<reference evidence="8" key="1">
    <citation type="journal article" date="2014" name="Front. Microbiol.">
        <title>High frequency of phylogenetically diverse reductive dehalogenase-homologous genes in deep subseafloor sedimentary metagenomes.</title>
        <authorList>
            <person name="Kawai M."/>
            <person name="Futagami T."/>
            <person name="Toyoda A."/>
            <person name="Takaki Y."/>
            <person name="Nishi S."/>
            <person name="Hori S."/>
            <person name="Arai W."/>
            <person name="Tsubouchi T."/>
            <person name="Morono Y."/>
            <person name="Uchiyama I."/>
            <person name="Ito T."/>
            <person name="Fujiyama A."/>
            <person name="Inagaki F."/>
            <person name="Takami H."/>
        </authorList>
    </citation>
    <scope>NUCLEOTIDE SEQUENCE</scope>
    <source>
        <strain evidence="8">Expedition CK06-06</strain>
    </source>
</reference>
<dbReference type="EMBL" id="BARU01028333">
    <property type="protein sequence ID" value="GAH69400.1"/>
    <property type="molecule type" value="Genomic_DNA"/>
</dbReference>
<dbReference type="InterPro" id="IPR005311">
    <property type="entry name" value="PBP_dimer"/>
</dbReference>
<accession>X1IJG2</accession>
<dbReference type="GO" id="GO:0005886">
    <property type="term" value="C:plasma membrane"/>
    <property type="evidence" value="ECO:0007669"/>
    <property type="project" value="TreeGrafter"/>
</dbReference>
<keyword evidence="6" id="KW-0472">Membrane</keyword>
<organism evidence="8">
    <name type="scientific">marine sediment metagenome</name>
    <dbReference type="NCBI Taxonomy" id="412755"/>
    <lineage>
        <taxon>unclassified sequences</taxon>
        <taxon>metagenomes</taxon>
        <taxon>ecological metagenomes</taxon>
    </lineage>
</organism>
<feature type="transmembrane region" description="Helical" evidence="6">
    <location>
        <begin position="30"/>
        <end position="54"/>
    </location>
</feature>
<evidence type="ECO:0000256" key="5">
    <source>
        <dbReference type="ARBA" id="ARBA00023251"/>
    </source>
</evidence>
<dbReference type="PANTHER" id="PTHR30627">
    <property type="entry name" value="PEPTIDOGLYCAN D,D-TRANSPEPTIDASE"/>
    <property type="match status" value="1"/>
</dbReference>
<evidence type="ECO:0000259" key="7">
    <source>
        <dbReference type="Pfam" id="PF03717"/>
    </source>
</evidence>
<evidence type="ECO:0000256" key="2">
    <source>
        <dbReference type="ARBA" id="ARBA00012865"/>
    </source>
</evidence>